<dbReference type="GO" id="GO:0016509">
    <property type="term" value="F:long-chain (3S)-3-hydroxyacyl-CoA dehydrogenase (NAD+) activity"/>
    <property type="evidence" value="ECO:0007669"/>
    <property type="project" value="TreeGrafter"/>
</dbReference>
<evidence type="ECO:0000313" key="1">
    <source>
        <dbReference type="EMBL" id="BBZ35635.1"/>
    </source>
</evidence>
<dbReference type="InterPro" id="IPR001753">
    <property type="entry name" value="Enoyl-CoA_hydra/iso"/>
</dbReference>
<dbReference type="InterPro" id="IPR029045">
    <property type="entry name" value="ClpP/crotonase-like_dom_sf"/>
</dbReference>
<dbReference type="InterPro" id="IPR050136">
    <property type="entry name" value="FA_oxidation_alpha_subunit"/>
</dbReference>
<dbReference type="Pfam" id="PF00378">
    <property type="entry name" value="ECH_1"/>
    <property type="match status" value="1"/>
</dbReference>
<keyword evidence="2" id="KW-1185">Reference proteome</keyword>
<dbReference type="GO" id="GO:0004300">
    <property type="term" value="F:enoyl-CoA hydratase activity"/>
    <property type="evidence" value="ECO:0007669"/>
    <property type="project" value="TreeGrafter"/>
</dbReference>
<organism evidence="1 2">
    <name type="scientific">Mycolicibacterium confluentis</name>
    <dbReference type="NCBI Taxonomy" id="28047"/>
    <lineage>
        <taxon>Bacteria</taxon>
        <taxon>Bacillati</taxon>
        <taxon>Actinomycetota</taxon>
        <taxon>Actinomycetes</taxon>
        <taxon>Mycobacteriales</taxon>
        <taxon>Mycobacteriaceae</taxon>
        <taxon>Mycolicibacterium</taxon>
    </lineage>
</organism>
<dbReference type="CDD" id="cd06558">
    <property type="entry name" value="crotonase-like"/>
    <property type="match status" value="1"/>
</dbReference>
<dbReference type="EMBL" id="AP022612">
    <property type="protein sequence ID" value="BBZ35635.1"/>
    <property type="molecule type" value="Genomic_DNA"/>
</dbReference>
<protein>
    <submittedName>
        <fullName evidence="1">Uncharacterized protein</fullName>
    </submittedName>
</protein>
<dbReference type="Gene3D" id="3.90.226.10">
    <property type="entry name" value="2-enoyl-CoA Hydratase, Chain A, domain 1"/>
    <property type="match status" value="1"/>
</dbReference>
<evidence type="ECO:0000313" key="2">
    <source>
        <dbReference type="Proteomes" id="UP000466931"/>
    </source>
</evidence>
<name>A0A7I7Y1Y1_9MYCO</name>
<proteinExistence type="predicted"/>
<dbReference type="SUPFAM" id="SSF52096">
    <property type="entry name" value="ClpP/crotonase"/>
    <property type="match status" value="1"/>
</dbReference>
<dbReference type="PANTHER" id="PTHR43612">
    <property type="entry name" value="TRIFUNCTIONAL ENZYME SUBUNIT ALPHA"/>
    <property type="match status" value="1"/>
</dbReference>
<gene>
    <name evidence="1" type="ORF">MCNF_42400</name>
</gene>
<reference evidence="1" key="1">
    <citation type="journal article" date="2019" name="Emerg. Microbes Infect.">
        <title>Comprehensive subspecies identification of 175 nontuberculous mycobacteria species based on 7547 genomic profiles.</title>
        <authorList>
            <person name="Matsumoto Y."/>
            <person name="Kinjo T."/>
            <person name="Motooka D."/>
            <person name="Nabeya D."/>
            <person name="Jung N."/>
            <person name="Uechi K."/>
            <person name="Horii T."/>
            <person name="Iida T."/>
            <person name="Fujita J."/>
            <person name="Nakamura S."/>
        </authorList>
    </citation>
    <scope>NUCLEOTIDE SEQUENCE [LARGE SCALE GENOMIC DNA]</scope>
    <source>
        <strain evidence="1">JCM 13671</strain>
    </source>
</reference>
<reference evidence="1" key="2">
    <citation type="submission" date="2020-02" db="EMBL/GenBank/DDBJ databases">
        <authorList>
            <person name="Matsumoto Y."/>
            <person name="Motooka D."/>
            <person name="Nakamura S."/>
        </authorList>
    </citation>
    <scope>NUCLEOTIDE SEQUENCE</scope>
    <source>
        <strain evidence="1">JCM 13671</strain>
    </source>
</reference>
<dbReference type="AlphaFoldDB" id="A0A7I7Y1Y1"/>
<sequence length="519" mass="55369">MVADLSTNPVRWEESRGVVTLVLDDPTQRVNTLNTALVEALAEAIDRLGREQDRIDGVILRSAKRSFLAGGDLNRLLAVQPADIHEFTADLDLRKALYRRLELYPKPVVALIDGPALGGGLELALCCHHRIGVDNGRTVVGLPEIGLGLFPGAGGTVRTVRRLGLTRALKELLLSGRQLNLTEAMAAGLIDEPAVSLGRGEQLAREWIASKPTPLPRTPDVAPAELASSAVAVSTGANRAAELLIEVAVESVKLKFDDAMRLESAVFGELVVDPATKNCIRTHFFDTGALRRRVTALGSSDVVRPVVTPLSPAVNDMLRKPSWAAVIDVAGLESGGGHGLDADARMSWDGCTAPTQVWFYPDAVGDGQRVIECGRTGEEDPLLVALAKSGVLTIPLTPGAGPYGRRVQEAIASVYRRHLDISGSPEHVRQTACWAGLTSEARTSITGPPVDFDLVCSLLNEVAERAVAAGAALDDAADLDVASVRSGGFPGWTGGVRRWLDEGTKTLTEMIELRERKAR</sequence>
<dbReference type="PANTHER" id="PTHR43612:SF3">
    <property type="entry name" value="TRIFUNCTIONAL ENZYME SUBUNIT ALPHA, MITOCHONDRIAL"/>
    <property type="match status" value="1"/>
</dbReference>
<accession>A0A7I7Y1Y1</accession>
<dbReference type="GO" id="GO:0006635">
    <property type="term" value="P:fatty acid beta-oxidation"/>
    <property type="evidence" value="ECO:0007669"/>
    <property type="project" value="TreeGrafter"/>
</dbReference>
<dbReference type="Proteomes" id="UP000466931">
    <property type="component" value="Chromosome"/>
</dbReference>